<dbReference type="GO" id="GO:0017148">
    <property type="term" value="P:negative regulation of translation"/>
    <property type="evidence" value="ECO:0007669"/>
    <property type="project" value="TreeGrafter"/>
</dbReference>
<sequence length="171" mass="19376">MSFPGRSLQRAWHIVDASTQTVGRLAANIAPLLKGKHKPTYRPNGDCGDYVVIVNAEKVNFTGKKWNDKLYRWHTGFPGGLKQRRAKEMLERQPEKILKKAILGMIHRNNLRHKYIEPRLKIYSGPNHPHTGQLPEGTKPLESHPRARKGEFNLGLKEGYAASDSYQAGTK</sequence>
<keyword evidence="2" id="KW-0689">Ribosomal protein</keyword>
<dbReference type="NCBIfam" id="TIGR01066">
    <property type="entry name" value="rplM_bact"/>
    <property type="match status" value="1"/>
</dbReference>
<evidence type="ECO:0000313" key="5">
    <source>
        <dbReference type="EMBL" id="CAE0461491.1"/>
    </source>
</evidence>
<proteinExistence type="inferred from homology"/>
<keyword evidence="3" id="KW-0687">Ribonucleoprotein</keyword>
<evidence type="ECO:0000256" key="4">
    <source>
        <dbReference type="SAM" id="MobiDB-lite"/>
    </source>
</evidence>
<dbReference type="AlphaFoldDB" id="A0A7S3Q0X2"/>
<dbReference type="PANTHER" id="PTHR11545">
    <property type="entry name" value="RIBOSOMAL PROTEIN L13"/>
    <property type="match status" value="1"/>
</dbReference>
<comment type="similarity">
    <text evidence="1">Belongs to the universal ribosomal protein uL13 family.</text>
</comment>
<protein>
    <recommendedName>
        <fullName evidence="6">50S ribosomal protein L13</fullName>
    </recommendedName>
</protein>
<dbReference type="InterPro" id="IPR005822">
    <property type="entry name" value="Ribosomal_uL13"/>
</dbReference>
<dbReference type="HAMAP" id="MF_01366">
    <property type="entry name" value="Ribosomal_uL13"/>
    <property type="match status" value="1"/>
</dbReference>
<dbReference type="InterPro" id="IPR036899">
    <property type="entry name" value="Ribosomal_uL13_sf"/>
</dbReference>
<feature type="region of interest" description="Disordered" evidence="4">
    <location>
        <begin position="124"/>
        <end position="154"/>
    </location>
</feature>
<dbReference type="SUPFAM" id="SSF52161">
    <property type="entry name" value="Ribosomal protein L13"/>
    <property type="match status" value="1"/>
</dbReference>
<dbReference type="GO" id="GO:0005762">
    <property type="term" value="C:mitochondrial large ribosomal subunit"/>
    <property type="evidence" value="ECO:0007669"/>
    <property type="project" value="TreeGrafter"/>
</dbReference>
<dbReference type="Pfam" id="PF00572">
    <property type="entry name" value="Ribosomal_L13"/>
    <property type="match status" value="1"/>
</dbReference>
<name>A0A7S3Q0X2_9STRA</name>
<accession>A0A7S3Q0X2</accession>
<dbReference type="PANTHER" id="PTHR11545:SF41">
    <property type="entry name" value="50S RIBOSOMAL PROTEIN L13, CHLOROPLASTIC"/>
    <property type="match status" value="1"/>
</dbReference>
<evidence type="ECO:0000256" key="1">
    <source>
        <dbReference type="ARBA" id="ARBA00006227"/>
    </source>
</evidence>
<dbReference type="CDD" id="cd00392">
    <property type="entry name" value="Ribosomal_L13"/>
    <property type="match status" value="1"/>
</dbReference>
<reference evidence="5" key="1">
    <citation type="submission" date="2021-01" db="EMBL/GenBank/DDBJ databases">
        <authorList>
            <person name="Corre E."/>
            <person name="Pelletier E."/>
            <person name="Niang G."/>
            <person name="Scheremetjew M."/>
            <person name="Finn R."/>
            <person name="Kale V."/>
            <person name="Holt S."/>
            <person name="Cochrane G."/>
            <person name="Meng A."/>
            <person name="Brown T."/>
            <person name="Cohen L."/>
        </authorList>
    </citation>
    <scope>NUCLEOTIDE SEQUENCE</scope>
    <source>
        <strain evidence="5">MM31A-1</strain>
    </source>
</reference>
<evidence type="ECO:0000256" key="2">
    <source>
        <dbReference type="ARBA" id="ARBA00022980"/>
    </source>
</evidence>
<feature type="compositionally biased region" description="Basic and acidic residues" evidence="4">
    <location>
        <begin position="139"/>
        <end position="151"/>
    </location>
</feature>
<dbReference type="EMBL" id="HBIO01008305">
    <property type="protein sequence ID" value="CAE0461491.1"/>
    <property type="molecule type" value="Transcribed_RNA"/>
</dbReference>
<dbReference type="GO" id="GO:0003729">
    <property type="term" value="F:mRNA binding"/>
    <property type="evidence" value="ECO:0007669"/>
    <property type="project" value="TreeGrafter"/>
</dbReference>
<dbReference type="GO" id="GO:0003735">
    <property type="term" value="F:structural constituent of ribosome"/>
    <property type="evidence" value="ECO:0007669"/>
    <property type="project" value="InterPro"/>
</dbReference>
<gene>
    <name evidence="5" type="ORF">CDEB00056_LOCUS6332</name>
</gene>
<dbReference type="InterPro" id="IPR005823">
    <property type="entry name" value="Ribosomal_uL13_bac-type"/>
</dbReference>
<dbReference type="GO" id="GO:0006412">
    <property type="term" value="P:translation"/>
    <property type="evidence" value="ECO:0007669"/>
    <property type="project" value="InterPro"/>
</dbReference>
<dbReference type="Gene3D" id="3.90.1180.10">
    <property type="entry name" value="Ribosomal protein L13"/>
    <property type="match status" value="1"/>
</dbReference>
<evidence type="ECO:0000256" key="3">
    <source>
        <dbReference type="ARBA" id="ARBA00023274"/>
    </source>
</evidence>
<organism evidence="5">
    <name type="scientific">Chaetoceros debilis</name>
    <dbReference type="NCBI Taxonomy" id="122233"/>
    <lineage>
        <taxon>Eukaryota</taxon>
        <taxon>Sar</taxon>
        <taxon>Stramenopiles</taxon>
        <taxon>Ochrophyta</taxon>
        <taxon>Bacillariophyta</taxon>
        <taxon>Coscinodiscophyceae</taxon>
        <taxon>Chaetocerotophycidae</taxon>
        <taxon>Chaetocerotales</taxon>
        <taxon>Chaetocerotaceae</taxon>
        <taxon>Chaetoceros</taxon>
    </lineage>
</organism>
<evidence type="ECO:0008006" key="6">
    <source>
        <dbReference type="Google" id="ProtNLM"/>
    </source>
</evidence>